<sequence length="990" mass="112349">MLLAYMCQLEDNGGVYLTAVGGRSEHLYEIIRNHPLKRKVLLMPSHAQGHILLEQVSREFGPVLNMEVKTLELWALERVNLLLTQKHLRYITYLEARWISCRLLQSEIASGDGYLHGMTISPGVTDVFHQALMELRSAGVKPETLSIDAFENEDKGRFVKGLLHRYEEELERGKLTDLAGLLAWVKQLPPMSLDIIIVVDEDAIRTELDRQLVDAITGGGRFIPLVKEPSFIDLDSRFPFKHTEIFHASAVLAEVREVFRRITEMSIPWDQVELVLSNDEKYAGAVNTVASGAGIRCTYSGGLPIGLTNAGKSAKLLLDWIESGYNIEYLLLALKQSYIRVKEQETNADITTFRLVREAERTGIGWGRDRYHLLEKRVAAEAANGETINTVKILNSFFQHLFTAVSEEALSSPRAILRVLIEFVDRYAVLKDEGEHQVLNGIRTLEQAIATAGELNMDKALTLQYVRDGLDGLRIHVSGTPSPGYIHVTPLSTGGQSGRPYTFIVGMSEKNWMVSARQDPVLLDEERARIHSKLITSVGRTGRLIEQRSRRLGIIRGKCFLSYCSYDTAEGHEQLPAYEMLQIYRMKNGQPSADYESMVQNLEPGVSYTGIGSRIAMDTADSWMRALLSDGSQIKDGSEEVYSNYPHIFGGVIASRARADAALSPYDGLLDLSAYPAERPGEAAHQAFSASKLEMYARCPLQYFFHDILHVRRKDATVHDRTKWLNALQRGSLMHDIFNKYLTEMKEWRASTSDPLTEARLNQLTEQVIQQYKEQIPAPSEHIFHKECDNIRKDVNIFFVNEQQRTTIPAHMELQLHEQDSPMLLELEGGMSLPVRGFVDRVDEIEPHQYKIFDYKTGNPRKFKQNECFSGGTKLQLPLYGMAVEQWMRQSGYDVEARVTNSVYYFPTEKGMGEEISRPQHRRKDLSILVEAMLEAMKQGLYPPTNDPKNCTWCDYKDVCGVHAEQFADKREMQEHSEKLGSILEVERFD</sequence>
<dbReference type="GO" id="GO:0004386">
    <property type="term" value="F:helicase activity"/>
    <property type="evidence" value="ECO:0007669"/>
    <property type="project" value="UniProtKB-KW"/>
</dbReference>
<keyword evidence="9" id="KW-0234">DNA repair</keyword>
<keyword evidence="5" id="KW-0347">Helicase</keyword>
<dbReference type="GO" id="GO:0003677">
    <property type="term" value="F:DNA binding"/>
    <property type="evidence" value="ECO:0007669"/>
    <property type="project" value="UniProtKB-KW"/>
</dbReference>
<keyword evidence="8" id="KW-0238">DNA-binding</keyword>
<evidence type="ECO:0000256" key="1">
    <source>
        <dbReference type="ARBA" id="ARBA00022722"/>
    </source>
</evidence>
<dbReference type="GO" id="GO:0004527">
    <property type="term" value="F:exonuclease activity"/>
    <property type="evidence" value="ECO:0007669"/>
    <property type="project" value="UniProtKB-KW"/>
</dbReference>
<evidence type="ECO:0000256" key="4">
    <source>
        <dbReference type="ARBA" id="ARBA00022801"/>
    </source>
</evidence>
<dbReference type="SUPFAM" id="SSF52540">
    <property type="entry name" value="P-loop containing nucleoside triphosphate hydrolases"/>
    <property type="match status" value="1"/>
</dbReference>
<protein>
    <submittedName>
        <fullName evidence="11">PD-(D/E)XK nuclease family protein</fullName>
    </submittedName>
</protein>
<evidence type="ECO:0000256" key="8">
    <source>
        <dbReference type="ARBA" id="ARBA00023125"/>
    </source>
</evidence>
<evidence type="ECO:0000256" key="2">
    <source>
        <dbReference type="ARBA" id="ARBA00022741"/>
    </source>
</evidence>
<dbReference type="Proteomes" id="UP000650466">
    <property type="component" value="Unassembled WGS sequence"/>
</dbReference>
<reference evidence="11" key="1">
    <citation type="submission" date="2020-09" db="EMBL/GenBank/DDBJ databases">
        <title>Draft Genome Sequence of Paenibacillus sp. WST5.</title>
        <authorList>
            <person name="Bao Z."/>
        </authorList>
    </citation>
    <scope>NUCLEOTIDE SEQUENCE</scope>
    <source>
        <strain evidence="11">WST5</strain>
    </source>
</reference>
<dbReference type="EMBL" id="JACVVD010000013">
    <property type="protein sequence ID" value="MBD0383886.1"/>
    <property type="molecule type" value="Genomic_DNA"/>
</dbReference>
<evidence type="ECO:0000313" key="12">
    <source>
        <dbReference type="Proteomes" id="UP000650466"/>
    </source>
</evidence>
<feature type="domain" description="PD-(D/E)XK endonuclease-like" evidence="10">
    <location>
        <begin position="688"/>
        <end position="960"/>
    </location>
</feature>
<evidence type="ECO:0000256" key="5">
    <source>
        <dbReference type="ARBA" id="ARBA00022806"/>
    </source>
</evidence>
<keyword evidence="2" id="KW-0547">Nucleotide-binding</keyword>
<dbReference type="InterPro" id="IPR011604">
    <property type="entry name" value="PDDEXK-like_dom_sf"/>
</dbReference>
<dbReference type="GO" id="GO:0006281">
    <property type="term" value="P:DNA repair"/>
    <property type="evidence" value="ECO:0007669"/>
    <property type="project" value="UniProtKB-KW"/>
</dbReference>
<comment type="caution">
    <text evidence="11">The sequence shown here is derived from an EMBL/GenBank/DDBJ whole genome shotgun (WGS) entry which is preliminary data.</text>
</comment>
<dbReference type="InterPro" id="IPR038726">
    <property type="entry name" value="PDDEXK_AddAB-type"/>
</dbReference>
<accession>A0A926KVY9</accession>
<keyword evidence="12" id="KW-1185">Reference proteome</keyword>
<evidence type="ECO:0000313" key="11">
    <source>
        <dbReference type="EMBL" id="MBD0383886.1"/>
    </source>
</evidence>
<keyword evidence="6" id="KW-0269">Exonuclease</keyword>
<evidence type="ECO:0000259" key="10">
    <source>
        <dbReference type="Pfam" id="PF12705"/>
    </source>
</evidence>
<dbReference type="InterPro" id="IPR027417">
    <property type="entry name" value="P-loop_NTPase"/>
</dbReference>
<dbReference type="AlphaFoldDB" id="A0A926KVY9"/>
<organism evidence="11 12">
    <name type="scientific">Paenibacillus sedimenti</name>
    <dbReference type="NCBI Taxonomy" id="2770274"/>
    <lineage>
        <taxon>Bacteria</taxon>
        <taxon>Bacillati</taxon>
        <taxon>Bacillota</taxon>
        <taxon>Bacilli</taxon>
        <taxon>Bacillales</taxon>
        <taxon>Paenibacillaceae</taxon>
        <taxon>Paenibacillus</taxon>
    </lineage>
</organism>
<gene>
    <name evidence="11" type="ORF">ICC18_27810</name>
</gene>
<dbReference type="Pfam" id="PF12705">
    <property type="entry name" value="PDDEXK_1"/>
    <property type="match status" value="1"/>
</dbReference>
<dbReference type="GO" id="GO:0005524">
    <property type="term" value="F:ATP binding"/>
    <property type="evidence" value="ECO:0007669"/>
    <property type="project" value="UniProtKB-KW"/>
</dbReference>
<keyword evidence="4" id="KW-0378">Hydrolase</keyword>
<keyword evidence="3" id="KW-0227">DNA damage</keyword>
<dbReference type="Gene3D" id="3.90.320.10">
    <property type="match status" value="1"/>
</dbReference>
<keyword evidence="1" id="KW-0540">Nuclease</keyword>
<keyword evidence="7" id="KW-0067">ATP-binding</keyword>
<evidence type="ECO:0000256" key="6">
    <source>
        <dbReference type="ARBA" id="ARBA00022839"/>
    </source>
</evidence>
<evidence type="ECO:0000256" key="9">
    <source>
        <dbReference type="ARBA" id="ARBA00023204"/>
    </source>
</evidence>
<name>A0A926KVY9_9BACL</name>
<evidence type="ECO:0000256" key="7">
    <source>
        <dbReference type="ARBA" id="ARBA00022840"/>
    </source>
</evidence>
<proteinExistence type="predicted"/>
<evidence type="ECO:0000256" key="3">
    <source>
        <dbReference type="ARBA" id="ARBA00022763"/>
    </source>
</evidence>